<protein>
    <submittedName>
        <fullName evidence="2">Uncharacterized protein</fullName>
    </submittedName>
</protein>
<evidence type="ECO:0000256" key="1">
    <source>
        <dbReference type="SAM" id="Coils"/>
    </source>
</evidence>
<evidence type="ECO:0000313" key="3">
    <source>
        <dbReference type="Proteomes" id="UP000322873"/>
    </source>
</evidence>
<gene>
    <name evidence="2" type="ORF">EYC84_012110</name>
</gene>
<dbReference type="AlphaFoldDB" id="A0A5M9J8H5"/>
<feature type="coiled-coil region" evidence="1">
    <location>
        <begin position="62"/>
        <end position="89"/>
    </location>
</feature>
<organism evidence="2 3">
    <name type="scientific">Monilinia fructicola</name>
    <name type="common">Brown rot fungus</name>
    <name type="synonym">Ciboria fructicola</name>
    <dbReference type="NCBI Taxonomy" id="38448"/>
    <lineage>
        <taxon>Eukaryota</taxon>
        <taxon>Fungi</taxon>
        <taxon>Dikarya</taxon>
        <taxon>Ascomycota</taxon>
        <taxon>Pezizomycotina</taxon>
        <taxon>Leotiomycetes</taxon>
        <taxon>Helotiales</taxon>
        <taxon>Sclerotiniaceae</taxon>
        <taxon>Monilinia</taxon>
    </lineage>
</organism>
<keyword evidence="3" id="KW-1185">Reference proteome</keyword>
<evidence type="ECO:0000313" key="2">
    <source>
        <dbReference type="EMBL" id="KAA8564132.1"/>
    </source>
</evidence>
<proteinExistence type="predicted"/>
<accession>A0A5M9J8H5</accession>
<comment type="caution">
    <text evidence="2">The sequence shown here is derived from an EMBL/GenBank/DDBJ whole genome shotgun (WGS) entry which is preliminary data.</text>
</comment>
<reference evidence="2 3" key="1">
    <citation type="submission" date="2019-06" db="EMBL/GenBank/DDBJ databases">
        <title>Genome Sequence of the Brown Rot Fungal Pathogen Monilinia fructicola.</title>
        <authorList>
            <person name="De Miccolis Angelini R.M."/>
            <person name="Landi L."/>
            <person name="Abate D."/>
            <person name="Pollastro S."/>
            <person name="Romanazzi G."/>
            <person name="Faretra F."/>
        </authorList>
    </citation>
    <scope>NUCLEOTIDE SEQUENCE [LARGE SCALE GENOMIC DNA]</scope>
    <source>
        <strain evidence="2 3">Mfrc123</strain>
    </source>
</reference>
<sequence length="160" mass="18165">MTMNVLDLGDVINIDGDNYFPKNFPELKAGEDAWTLKIEETLAHDSHLLYRAKWILDSHTEKAAREADEKQLLNELNALKKRAIEYEEMDGTGIEYDLPSFGTVDEDIEADSAYNDDDLTNSGSFFDDSLVPEKEVDMGMNDDDQLHINSAEGLNWMSRL</sequence>
<dbReference type="EMBL" id="VICG01000016">
    <property type="protein sequence ID" value="KAA8564132.1"/>
    <property type="molecule type" value="Genomic_DNA"/>
</dbReference>
<keyword evidence="1" id="KW-0175">Coiled coil</keyword>
<dbReference type="Proteomes" id="UP000322873">
    <property type="component" value="Unassembled WGS sequence"/>
</dbReference>
<name>A0A5M9J8H5_MONFR</name>